<feature type="non-terminal residue" evidence="1">
    <location>
        <position position="1"/>
    </location>
</feature>
<keyword evidence="2" id="KW-1185">Reference proteome</keyword>
<evidence type="ECO:0000313" key="1">
    <source>
        <dbReference type="EMBL" id="CAE7938902.1"/>
    </source>
</evidence>
<reference evidence="1" key="1">
    <citation type="submission" date="2021-02" db="EMBL/GenBank/DDBJ databases">
        <authorList>
            <person name="Dougan E. K."/>
            <person name="Rhodes N."/>
            <person name="Thang M."/>
            <person name="Chan C."/>
        </authorList>
    </citation>
    <scope>NUCLEOTIDE SEQUENCE</scope>
</reference>
<dbReference type="EMBL" id="CAJNJA010087408">
    <property type="protein sequence ID" value="CAE7938902.1"/>
    <property type="molecule type" value="Genomic_DNA"/>
</dbReference>
<comment type="caution">
    <text evidence="1">The sequence shown here is derived from an EMBL/GenBank/DDBJ whole genome shotgun (WGS) entry which is preliminary data.</text>
</comment>
<dbReference type="Proteomes" id="UP000601435">
    <property type="component" value="Unassembled WGS sequence"/>
</dbReference>
<sequence>YHPVQDYDDAAKSRAYGVTLHGDEGSGKRGRNVLVISWSPLGMTKESMYSKYPFAVIKSDFFHYENGRNVTLQDLQRELVSSFNRCATRRGDEPTLHMILSKGDWKWKYEFLMQERNYMNVTNTDVGICPRCLAAKNNWLDVHERFNSARDIQAARATAVGPDIAFRQLSGWTPEVEAPDLLHVVWLGTGRDLVGSLCMEAVEHSRDFDGVTYDERFIGLRRSMQNWCIQRNIRPSTIEEITLSKLGVHTLSLDYPQGPSKGYANKVMVAYFADVLQAAWLQRKVPASKVVLTLRNSFLSELHDHRIKASCRIVLILLFGYNRFVHGRSTQRGRYVMRPTCGLQKSREGCWWRLGDFT</sequence>
<evidence type="ECO:0000313" key="2">
    <source>
        <dbReference type="Proteomes" id="UP000601435"/>
    </source>
</evidence>
<organism evidence="1 2">
    <name type="scientific">Symbiodinium necroappetens</name>
    <dbReference type="NCBI Taxonomy" id="1628268"/>
    <lineage>
        <taxon>Eukaryota</taxon>
        <taxon>Sar</taxon>
        <taxon>Alveolata</taxon>
        <taxon>Dinophyceae</taxon>
        <taxon>Suessiales</taxon>
        <taxon>Symbiodiniaceae</taxon>
        <taxon>Symbiodinium</taxon>
    </lineage>
</organism>
<dbReference type="AlphaFoldDB" id="A0A813C6X0"/>
<accession>A0A813C6X0</accession>
<gene>
    <name evidence="1" type="ORF">SNEC2469_LOCUS33334</name>
</gene>
<proteinExistence type="predicted"/>
<name>A0A813C6X0_9DINO</name>
<dbReference type="OrthoDB" id="432519at2759"/>
<protein>
    <submittedName>
        <fullName evidence="1">Uncharacterized protein</fullName>
    </submittedName>
</protein>